<organism evidence="2 3">
    <name type="scientific">Paraburkholderia caffeinilytica</name>
    <dbReference type="NCBI Taxonomy" id="1761016"/>
    <lineage>
        <taxon>Bacteria</taxon>
        <taxon>Pseudomonadati</taxon>
        <taxon>Pseudomonadota</taxon>
        <taxon>Betaproteobacteria</taxon>
        <taxon>Burkholderiales</taxon>
        <taxon>Burkholderiaceae</taxon>
        <taxon>Paraburkholderia</taxon>
    </lineage>
</organism>
<dbReference type="EMBL" id="BMHL01000016">
    <property type="protein sequence ID" value="GGC66930.1"/>
    <property type="molecule type" value="Genomic_DNA"/>
</dbReference>
<proteinExistence type="predicted"/>
<evidence type="ECO:0000313" key="2">
    <source>
        <dbReference type="EMBL" id="GGC66930.1"/>
    </source>
</evidence>
<comment type="caution">
    <text evidence="2">The sequence shown here is derived from an EMBL/GenBank/DDBJ whole genome shotgun (WGS) entry which is preliminary data.</text>
</comment>
<accession>A0ABQ1NB80</accession>
<protein>
    <submittedName>
        <fullName evidence="2">Uncharacterized protein</fullName>
    </submittedName>
</protein>
<keyword evidence="3" id="KW-1185">Reference proteome</keyword>
<gene>
    <name evidence="2" type="ORF">GCM10011400_63580</name>
</gene>
<sequence length="135" mass="15015">MNTQAIPEDFPREPAQGTVGGYQPKVLLSRAGDQLISGLTDEELSTRYDACEDLAGQLASYARRKLAGNPVQSLRDTLSRIETDVTRNLSPGQWDISPAEITWIMKRVRELLAEELQSDGTPGIPETVRHEVRRP</sequence>
<dbReference type="RefSeq" id="WP_175172080.1">
    <property type="nucleotide sequence ID" value="NZ_BMHL01000016.1"/>
</dbReference>
<evidence type="ECO:0000256" key="1">
    <source>
        <dbReference type="SAM" id="MobiDB-lite"/>
    </source>
</evidence>
<feature type="region of interest" description="Disordered" evidence="1">
    <location>
        <begin position="1"/>
        <end position="21"/>
    </location>
</feature>
<dbReference type="Proteomes" id="UP000602004">
    <property type="component" value="Unassembled WGS sequence"/>
</dbReference>
<name>A0ABQ1NB80_9BURK</name>
<reference evidence="3" key="1">
    <citation type="journal article" date="2019" name="Int. J. Syst. Evol. Microbiol.">
        <title>The Global Catalogue of Microorganisms (GCM) 10K type strain sequencing project: providing services to taxonomists for standard genome sequencing and annotation.</title>
        <authorList>
            <consortium name="The Broad Institute Genomics Platform"/>
            <consortium name="The Broad Institute Genome Sequencing Center for Infectious Disease"/>
            <person name="Wu L."/>
            <person name="Ma J."/>
        </authorList>
    </citation>
    <scope>NUCLEOTIDE SEQUENCE [LARGE SCALE GENOMIC DNA]</scope>
    <source>
        <strain evidence="3">CGMCC 1.15103</strain>
    </source>
</reference>
<evidence type="ECO:0000313" key="3">
    <source>
        <dbReference type="Proteomes" id="UP000602004"/>
    </source>
</evidence>